<proteinExistence type="predicted"/>
<dbReference type="EMBL" id="CP042467">
    <property type="protein sequence ID" value="QED26159.1"/>
    <property type="molecule type" value="Genomic_DNA"/>
</dbReference>
<dbReference type="OrthoDB" id="5319763at2"/>
<dbReference type="Proteomes" id="UP000321595">
    <property type="component" value="Chromosome"/>
</dbReference>
<dbReference type="InterPro" id="IPR002694">
    <property type="entry name" value="Znf_CHC2"/>
</dbReference>
<evidence type="ECO:0000313" key="7">
    <source>
        <dbReference type="Proteomes" id="UP000321595"/>
    </source>
</evidence>
<evidence type="ECO:0000259" key="5">
    <source>
        <dbReference type="SMART" id="SM00400"/>
    </source>
</evidence>
<evidence type="ECO:0000256" key="4">
    <source>
        <dbReference type="SAM" id="MobiDB-lite"/>
    </source>
</evidence>
<evidence type="ECO:0000256" key="2">
    <source>
        <dbReference type="ARBA" id="ARBA00022771"/>
    </source>
</evidence>
<dbReference type="KEGG" id="bbae:FRD01_02565"/>
<reference evidence="6 7" key="1">
    <citation type="submission" date="2019-08" db="EMBL/GenBank/DDBJ databases">
        <authorList>
            <person name="Liang Q."/>
        </authorList>
    </citation>
    <scope>NUCLEOTIDE SEQUENCE [LARGE SCALE GENOMIC DNA]</scope>
    <source>
        <strain evidence="6 7">V1718</strain>
    </source>
</reference>
<dbReference type="GO" id="GO:0006269">
    <property type="term" value="P:DNA replication, synthesis of primer"/>
    <property type="evidence" value="ECO:0007669"/>
    <property type="project" value="TreeGrafter"/>
</dbReference>
<dbReference type="GO" id="GO:0005737">
    <property type="term" value="C:cytoplasm"/>
    <property type="evidence" value="ECO:0007669"/>
    <property type="project" value="TreeGrafter"/>
</dbReference>
<keyword evidence="2" id="KW-0863">Zinc-finger</keyword>
<dbReference type="Gene3D" id="3.40.1360.10">
    <property type="match status" value="1"/>
</dbReference>
<dbReference type="GO" id="GO:0008270">
    <property type="term" value="F:zinc ion binding"/>
    <property type="evidence" value="ECO:0007669"/>
    <property type="project" value="UniProtKB-KW"/>
</dbReference>
<keyword evidence="7" id="KW-1185">Reference proteome</keyword>
<dbReference type="SUPFAM" id="SSF57783">
    <property type="entry name" value="Zinc beta-ribbon"/>
    <property type="match status" value="1"/>
</dbReference>
<dbReference type="Pfam" id="PF01807">
    <property type="entry name" value="Zn_ribbon_DnaG"/>
    <property type="match status" value="1"/>
</dbReference>
<feature type="region of interest" description="Disordered" evidence="4">
    <location>
        <begin position="82"/>
        <end position="130"/>
    </location>
</feature>
<dbReference type="RefSeq" id="WP_146957361.1">
    <property type="nucleotide sequence ID" value="NZ_CP042467.1"/>
</dbReference>
<gene>
    <name evidence="6" type="ORF">FRD01_02565</name>
</gene>
<protein>
    <recommendedName>
        <fullName evidence="5">Zinc finger CHC2-type domain-containing protein</fullName>
    </recommendedName>
</protein>
<dbReference type="SMART" id="SM00400">
    <property type="entry name" value="ZnF_CHCC"/>
    <property type="match status" value="1"/>
</dbReference>
<evidence type="ECO:0000256" key="3">
    <source>
        <dbReference type="ARBA" id="ARBA00022833"/>
    </source>
</evidence>
<evidence type="ECO:0000313" key="6">
    <source>
        <dbReference type="EMBL" id="QED26159.1"/>
    </source>
</evidence>
<dbReference type="GO" id="GO:0003677">
    <property type="term" value="F:DNA binding"/>
    <property type="evidence" value="ECO:0007669"/>
    <property type="project" value="InterPro"/>
</dbReference>
<feature type="compositionally biased region" description="Basic and acidic residues" evidence="4">
    <location>
        <begin position="115"/>
        <end position="124"/>
    </location>
</feature>
<dbReference type="PANTHER" id="PTHR30313">
    <property type="entry name" value="DNA PRIMASE"/>
    <property type="match status" value="1"/>
</dbReference>
<feature type="compositionally biased region" description="Low complexity" evidence="4">
    <location>
        <begin position="99"/>
        <end position="109"/>
    </location>
</feature>
<accession>A0A5B8XRZ2</accession>
<dbReference type="InterPro" id="IPR050219">
    <property type="entry name" value="DnaG_primase"/>
</dbReference>
<keyword evidence="1" id="KW-0479">Metal-binding</keyword>
<dbReference type="AlphaFoldDB" id="A0A5B8XRZ2"/>
<dbReference type="GO" id="GO:0003899">
    <property type="term" value="F:DNA-directed RNA polymerase activity"/>
    <property type="evidence" value="ECO:0007669"/>
    <property type="project" value="InterPro"/>
</dbReference>
<name>A0A5B8XRZ2_9DELT</name>
<evidence type="ECO:0000256" key="1">
    <source>
        <dbReference type="ARBA" id="ARBA00022723"/>
    </source>
</evidence>
<dbReference type="PANTHER" id="PTHR30313:SF2">
    <property type="entry name" value="DNA PRIMASE"/>
    <property type="match status" value="1"/>
</dbReference>
<keyword evidence="3" id="KW-0862">Zinc</keyword>
<dbReference type="Gene3D" id="3.90.580.10">
    <property type="entry name" value="Zinc finger, CHC2-type domain"/>
    <property type="match status" value="1"/>
</dbReference>
<dbReference type="SUPFAM" id="SSF56731">
    <property type="entry name" value="DNA primase core"/>
    <property type="match status" value="1"/>
</dbReference>
<feature type="domain" description="Zinc finger CHC2-type" evidence="5">
    <location>
        <begin position="30"/>
        <end position="81"/>
    </location>
</feature>
<dbReference type="InterPro" id="IPR036977">
    <property type="entry name" value="DNA_primase_Znf_CHC2"/>
</dbReference>
<organism evidence="6 7">
    <name type="scientific">Microvenator marinus</name>
    <dbReference type="NCBI Taxonomy" id="2600177"/>
    <lineage>
        <taxon>Bacteria</taxon>
        <taxon>Deltaproteobacteria</taxon>
        <taxon>Bradymonadales</taxon>
        <taxon>Microvenatoraceae</taxon>
        <taxon>Microvenator</taxon>
    </lineage>
</organism>
<sequence length="426" mass="49415">MDLSEKARREYGEMEDYLRSKGVELNRSGMACCPFHDDKNPSFSVKDDRWTCWAGCGNGGLIDLVAKFEGREPREICSELGKKYPSEGLRKNSKKSGSKQTPKPKAQAPTPKPKPKPEKLDHPHQNHPHFRGWRSTLLSRMLDYGIPLTEPYRGIPAELLQGLVYGFTAEDWDKARRAVIRDLRRYVPFDIQPLIPEAYRIANKVGDTWHRYQRFLVFPYWDTQYHFHPLTGNEEPWECFYDPSDEEEKRQYEYRTPYDPESSWRVRGLVELRFRNATEGAPKQARYTQTKLFGATRIPYLSNPVLLRLATQDVEAHKHTLYVCEGEWDTLSVWARGRVAIGIPGTSSWNDGWCKHWNRCGNVVVLSDPDNAGDELWQRIVAACVKTHGPRWTRKRLRRQFNEAGDINELLQRYQDGTDSEGNTHG</sequence>
<dbReference type="Pfam" id="PF13155">
    <property type="entry name" value="Toprim_2"/>
    <property type="match status" value="1"/>
</dbReference>